<dbReference type="RefSeq" id="WP_014027021.1">
    <property type="nucleotide sequence ID" value="NC_015931.1"/>
</dbReference>
<dbReference type="eggNOG" id="arCOG00463">
    <property type="taxonomic scope" value="Archaea"/>
</dbReference>
<dbReference type="InParanoid" id="G0EHJ1"/>
<evidence type="ECO:0000313" key="1">
    <source>
        <dbReference type="EMBL" id="AEM39344.1"/>
    </source>
</evidence>
<dbReference type="OrthoDB" id="17296at2157"/>
<gene>
    <name evidence="1" type="ordered locus">Pyrfu_1486</name>
</gene>
<protein>
    <recommendedName>
        <fullName evidence="3">GIY-YIG domain-containing protein</fullName>
    </recommendedName>
</protein>
<dbReference type="EMBL" id="CP002838">
    <property type="protein sequence ID" value="AEM39344.1"/>
    <property type="molecule type" value="Genomic_DNA"/>
</dbReference>
<dbReference type="KEGG" id="pfm:Pyrfu_1486"/>
<dbReference type="CDD" id="cd10441">
    <property type="entry name" value="GIY-YIG_COG1833"/>
    <property type="match status" value="1"/>
</dbReference>
<dbReference type="AlphaFoldDB" id="G0EHJ1"/>
<dbReference type="HOGENOM" id="CLU_1736479_0_0_2"/>
<accession>G0EHJ1</accession>
<sequence length="150" mass="16422">MKLSVHLAIRIDKRGKRIVVLEPGFYVYVGSGWGPGGLRARLKRHLMDRRRRLHWHIDRLLASGYARPVCVVYSVGCNAEKRIARVLSTVFDPIPGFGSSDDKESASHLFRLAASSCSGHVMCYLLVSCLTRSCGAACIAGGDVDGESCE</sequence>
<organism evidence="1 2">
    <name type="scientific">Pyrolobus fumarii (strain DSM 11204 / 1A)</name>
    <dbReference type="NCBI Taxonomy" id="694429"/>
    <lineage>
        <taxon>Archaea</taxon>
        <taxon>Thermoproteota</taxon>
        <taxon>Thermoprotei</taxon>
        <taxon>Desulfurococcales</taxon>
        <taxon>Pyrodictiaceae</taxon>
        <taxon>Pyrolobus</taxon>
    </lineage>
</organism>
<dbReference type="GeneID" id="11138673"/>
<dbReference type="InterPro" id="IPR002837">
    <property type="entry name" value="DUF123"/>
</dbReference>
<dbReference type="Pfam" id="PF01986">
    <property type="entry name" value="DUF123"/>
    <property type="match status" value="1"/>
</dbReference>
<dbReference type="STRING" id="694429.Pyrfu_1486"/>
<proteinExistence type="predicted"/>
<evidence type="ECO:0008006" key="3">
    <source>
        <dbReference type="Google" id="ProtNLM"/>
    </source>
</evidence>
<dbReference type="PANTHER" id="PTHR37460:SF1">
    <property type="entry name" value="ENDONUCLEASE III"/>
    <property type="match status" value="1"/>
</dbReference>
<reference evidence="1 2" key="1">
    <citation type="journal article" date="2011" name="Stand. Genomic Sci.">
        <title>Complete genome sequence of the hyperthermophilic chemolithoautotroph Pyrolobus fumarii type strain (1A).</title>
        <authorList>
            <person name="Anderson I."/>
            <person name="Goker M."/>
            <person name="Nolan M."/>
            <person name="Lucas S."/>
            <person name="Hammon N."/>
            <person name="Deshpande S."/>
            <person name="Cheng J.F."/>
            <person name="Tapia R."/>
            <person name="Han C."/>
            <person name="Goodwin L."/>
            <person name="Pitluck S."/>
            <person name="Huntemann M."/>
            <person name="Liolios K."/>
            <person name="Ivanova N."/>
            <person name="Pagani I."/>
            <person name="Mavromatis K."/>
            <person name="Ovchinikova G."/>
            <person name="Pati A."/>
            <person name="Chen A."/>
            <person name="Palaniappan K."/>
            <person name="Land M."/>
            <person name="Hauser L."/>
            <person name="Brambilla E.M."/>
            <person name="Huber H."/>
            <person name="Yasawong M."/>
            <person name="Rohde M."/>
            <person name="Spring S."/>
            <person name="Abt B."/>
            <person name="Sikorski J."/>
            <person name="Wirth R."/>
            <person name="Detter J.C."/>
            <person name="Woyke T."/>
            <person name="Bristow J."/>
            <person name="Eisen J.A."/>
            <person name="Markowitz V."/>
            <person name="Hugenholtz P."/>
            <person name="Kyrpides N.C."/>
            <person name="Klenk H.P."/>
            <person name="Lapidus A."/>
        </authorList>
    </citation>
    <scope>NUCLEOTIDE SEQUENCE [LARGE SCALE GENOMIC DNA]</scope>
    <source>
        <strain evidence="2">DSM 11204 / 1A</strain>
    </source>
</reference>
<keyword evidence="2" id="KW-1185">Reference proteome</keyword>
<evidence type="ECO:0000313" key="2">
    <source>
        <dbReference type="Proteomes" id="UP000001037"/>
    </source>
</evidence>
<dbReference type="Proteomes" id="UP000001037">
    <property type="component" value="Chromosome"/>
</dbReference>
<name>G0EHJ1_PYRF1</name>
<dbReference type="PANTHER" id="PTHR37460">
    <property type="entry name" value="ENDONUCLEASE III"/>
    <property type="match status" value="1"/>
</dbReference>